<evidence type="ECO:0000313" key="3">
    <source>
        <dbReference type="Proteomes" id="UP000033924"/>
    </source>
</evidence>
<evidence type="ECO:0000313" key="2">
    <source>
        <dbReference type="EMBL" id="KKF36727.1"/>
    </source>
</evidence>
<accession>A0A0M2KHB5</accession>
<dbReference type="AlphaFoldDB" id="A0A0M2KHB5"/>
<dbReference type="InterPro" id="IPR013388">
    <property type="entry name" value="T3SS_OrgA/MxiK"/>
</dbReference>
<evidence type="ECO:0000313" key="4">
    <source>
        <dbReference type="Proteomes" id="UP000264980"/>
    </source>
</evidence>
<keyword evidence="3" id="KW-1185">Reference proteome</keyword>
<reference evidence="4" key="3">
    <citation type="submission" date="2016-01" db="EMBL/GenBank/DDBJ databases">
        <authorList>
            <person name="Shapiro L."/>
        </authorList>
    </citation>
    <scope>NUCLEOTIDE SEQUENCE [LARGE SCALE GENOMIC DNA]</scope>
    <source>
        <strain evidence="4">MDcuke</strain>
    </source>
</reference>
<dbReference type="EMBL" id="CP013970">
    <property type="protein sequence ID" value="AXF77651.1"/>
    <property type="molecule type" value="Genomic_DNA"/>
</dbReference>
<organism evidence="2 3">
    <name type="scientific">Erwinia tracheiphila</name>
    <dbReference type="NCBI Taxonomy" id="65700"/>
    <lineage>
        <taxon>Bacteria</taxon>
        <taxon>Pseudomonadati</taxon>
        <taxon>Pseudomonadota</taxon>
        <taxon>Gammaproteobacteria</taxon>
        <taxon>Enterobacterales</taxon>
        <taxon>Erwiniaceae</taxon>
        <taxon>Erwinia</taxon>
    </lineage>
</organism>
<reference evidence="1" key="2">
    <citation type="submission" date="2016-01" db="EMBL/GenBank/DDBJ databases">
        <authorList>
            <person name="Oliw E.H."/>
        </authorList>
    </citation>
    <scope>NUCLEOTIDE SEQUENCE [LARGE SCALE GENOMIC DNA]</scope>
    <source>
        <strain evidence="1">MDcuke</strain>
    </source>
</reference>
<dbReference type="Proteomes" id="UP000264980">
    <property type="component" value="Chromosome"/>
</dbReference>
<protein>
    <submittedName>
        <fullName evidence="1">Type III secretion system protein</fullName>
    </submittedName>
</protein>
<dbReference type="PATRIC" id="fig|65700.7.peg.4249"/>
<dbReference type="Proteomes" id="UP000033924">
    <property type="component" value="Unassembled WGS sequence"/>
</dbReference>
<sequence>MKYDFDNLLNILYSPSNYTHDSYFSDFTVSRDILGDTLVNYWLIEYYKLEDLPKDWAPNGIVISLLLNHWQILSAAAHFAGGYLMRDQLMKHAATLATDSRLLSFISLPILYQANIENEFSDTHFTTIENGAAFIMSIASTLPRALQQRLALCFAHNMNKPPCVANPTPDNLNLLKMSIIYASN</sequence>
<reference evidence="2 3" key="1">
    <citation type="submission" date="2015-01" db="EMBL/GenBank/DDBJ databases">
        <title>Erwinia tracheiphila.</title>
        <authorList>
            <person name="Shapiro L.R."/>
        </authorList>
    </citation>
    <scope>NUCLEOTIDE SEQUENCE [LARGE SCALE GENOMIC DNA]</scope>
    <source>
        <strain evidence="2 3">BuffGH</strain>
    </source>
</reference>
<dbReference type="EMBL" id="JXNU01000003">
    <property type="protein sequence ID" value="KKF36727.1"/>
    <property type="molecule type" value="Genomic_DNA"/>
</dbReference>
<dbReference type="STRING" id="65700.SY86_16940"/>
<proteinExistence type="predicted"/>
<evidence type="ECO:0000313" key="1">
    <source>
        <dbReference type="EMBL" id="AXF77651.1"/>
    </source>
</evidence>
<dbReference type="RefSeq" id="WP_016191515.1">
    <property type="nucleotide sequence ID" value="NZ_CP013970.1"/>
</dbReference>
<dbReference type="Pfam" id="PF09482">
    <property type="entry name" value="OrgA_MxiK"/>
    <property type="match status" value="1"/>
</dbReference>
<name>A0A0M2KHB5_9GAMM</name>
<gene>
    <name evidence="1" type="ORF">AV903_18925</name>
    <name evidence="2" type="ORF">SY86_16940</name>
</gene>